<name>A0A1L3F939_BRAJP</name>
<accession>A0A1L3F939</accession>
<organism evidence="1 2">
    <name type="scientific">Bradyrhizobium japonicum</name>
    <dbReference type="NCBI Taxonomy" id="375"/>
    <lineage>
        <taxon>Bacteria</taxon>
        <taxon>Pseudomonadati</taxon>
        <taxon>Pseudomonadota</taxon>
        <taxon>Alphaproteobacteria</taxon>
        <taxon>Hyphomicrobiales</taxon>
        <taxon>Nitrobacteraceae</taxon>
        <taxon>Bradyrhizobium</taxon>
    </lineage>
</organism>
<evidence type="ECO:0000313" key="2">
    <source>
        <dbReference type="Proteomes" id="UP000181962"/>
    </source>
</evidence>
<proteinExistence type="predicted"/>
<sequence length="61" mass="6464">MEDAGRRGLFALGVLVLTARKTQEACGMNLKARERRSVRAQNVSAAHIVQIGRGIGATASV</sequence>
<dbReference type="Proteomes" id="UP000181962">
    <property type="component" value="Chromosome"/>
</dbReference>
<evidence type="ECO:0000313" key="1">
    <source>
        <dbReference type="EMBL" id="APG09809.1"/>
    </source>
</evidence>
<gene>
    <name evidence="1" type="ORF">BKD09_15830</name>
</gene>
<reference evidence="1 2" key="1">
    <citation type="submission" date="2016-11" db="EMBL/GenBank/DDBJ databases">
        <title>Complete Genome Sequence of Bradyrhizobium sp. strain J5, an isolated from soybean nodule in Hokkaido.</title>
        <authorList>
            <person name="Kanehara K."/>
        </authorList>
    </citation>
    <scope>NUCLEOTIDE SEQUENCE [LARGE SCALE GENOMIC DNA]</scope>
    <source>
        <strain evidence="1 2">J5</strain>
    </source>
</reference>
<dbReference type="AlphaFoldDB" id="A0A1L3F939"/>
<protein>
    <submittedName>
        <fullName evidence="1">Uncharacterized protein</fullName>
    </submittedName>
</protein>
<dbReference type="EMBL" id="CP017637">
    <property type="protein sequence ID" value="APG09809.1"/>
    <property type="molecule type" value="Genomic_DNA"/>
</dbReference>